<protein>
    <submittedName>
        <fullName evidence="1">2126_t:CDS:1</fullName>
    </submittedName>
</protein>
<gene>
    <name evidence="1" type="ORF">ACOLOM_LOCUS9027</name>
</gene>
<dbReference type="EMBL" id="CAJVPT010024978">
    <property type="protein sequence ID" value="CAG8672995.1"/>
    <property type="molecule type" value="Genomic_DNA"/>
</dbReference>
<keyword evidence="2" id="KW-1185">Reference proteome</keyword>
<organism evidence="1 2">
    <name type="scientific">Acaulospora colombiana</name>
    <dbReference type="NCBI Taxonomy" id="27376"/>
    <lineage>
        <taxon>Eukaryota</taxon>
        <taxon>Fungi</taxon>
        <taxon>Fungi incertae sedis</taxon>
        <taxon>Mucoromycota</taxon>
        <taxon>Glomeromycotina</taxon>
        <taxon>Glomeromycetes</taxon>
        <taxon>Diversisporales</taxon>
        <taxon>Acaulosporaceae</taxon>
        <taxon>Acaulospora</taxon>
    </lineage>
</organism>
<accession>A0ACA9NU96</accession>
<feature type="non-terminal residue" evidence="1">
    <location>
        <position position="1"/>
    </location>
</feature>
<feature type="non-terminal residue" evidence="1">
    <location>
        <position position="790"/>
    </location>
</feature>
<proteinExistence type="predicted"/>
<evidence type="ECO:0000313" key="2">
    <source>
        <dbReference type="Proteomes" id="UP000789525"/>
    </source>
</evidence>
<reference evidence="1" key="1">
    <citation type="submission" date="2021-06" db="EMBL/GenBank/DDBJ databases">
        <authorList>
            <person name="Kallberg Y."/>
            <person name="Tangrot J."/>
            <person name="Rosling A."/>
        </authorList>
    </citation>
    <scope>NUCLEOTIDE SEQUENCE</scope>
    <source>
        <strain evidence="1">CL356</strain>
    </source>
</reference>
<comment type="caution">
    <text evidence="1">The sequence shown here is derived from an EMBL/GenBank/DDBJ whole genome shotgun (WGS) entry which is preliminary data.</text>
</comment>
<name>A0ACA9NU96_9GLOM</name>
<sequence>IEYSPGKLNIFADALSRIYSNEGVGTVRSQGEYVTGKDRVDEDEGDSPMKLMYVDTSVLPSSPVVFGEGVAAEMALALMNMEIRTRARLKRAAKEDVSYAQTQERKRRAHNSPEPEPTASLKTQRKRGRPKKMVDGHDHELPRGEANQGAKEPPRSRPPKSPESYDPELSPESEEEKPSDYESQASTELNHERQQELISEMEEVAHELEEGHVNARVGEPTPIERVVEAQLTDVINEYDLPNDLQGRYGEDSFFKIVLEKPKHYTNFEVVGEPGKELVYQRAGERRILCIPDIKMGQRRVREIVISHAHSILAHLGSRKTLWYLRENVWWKEMIKDIADYCKTCEVCARTKSSNQTPMGLLHPLPVPKRPWEQVGVDFVGPLPLAKSKYGEFDQVAEVFYETVYKLHGLPERIVSDRDKIFTSTFWQRLHQLMRVQLKKSSTYHPQTDGATERANRTMMQMLVQAIGGRDARWIERLPAIEWAMNAARSETTGFSPFFLNFGYRPRPLIWNNADKDEYPGVHAFAQRMKDAIMQAHDAILEKRVKQTGDLVYLSTKNLKLPKGKSRKLVPKFIGPFSVTGEIVEGTTYKLDLPNYLKERGVHNAFHASLLRIYEPNCDTRFPGRQFEQLAAFGGDEGTWEVERIKSHYRHGKESLFELEWKNGDVTWEPFEQVQDLEALTEYLEAMGVLEVSSLPIGKGQPPHNDPETFVATIAILTGASSRRQWITNQMGGAPSFTSSGLLVALLCSSTNLLTLSNALCSVGPHSHNFVDPILRFSTAIVMRTALMPSA</sequence>
<evidence type="ECO:0000313" key="1">
    <source>
        <dbReference type="EMBL" id="CAG8672995.1"/>
    </source>
</evidence>
<dbReference type="Proteomes" id="UP000789525">
    <property type="component" value="Unassembled WGS sequence"/>
</dbReference>